<evidence type="ECO:0000313" key="2">
    <source>
        <dbReference type="Proteomes" id="UP000827260"/>
    </source>
</evidence>
<protein>
    <submittedName>
        <fullName evidence="1">Uncharacterized protein</fullName>
    </submittedName>
</protein>
<dbReference type="Proteomes" id="UP000827260">
    <property type="component" value="Segment"/>
</dbReference>
<gene>
    <name evidence="1" type="ORF">HRTV-27_gp57</name>
</gene>
<organism evidence="1 2">
    <name type="scientific">Halorubrum tailed virus 27</name>
    <dbReference type="NCBI Taxonomy" id="2878008"/>
    <lineage>
        <taxon>Viruses</taxon>
        <taxon>Duplodnaviria</taxon>
        <taxon>Heunggongvirae</taxon>
        <taxon>Uroviricota</taxon>
        <taxon>Caudoviricetes</taxon>
        <taxon>Thumleimavirales</taxon>
        <taxon>Hafunaviridae</taxon>
        <taxon>Minorvirus</taxon>
        <taxon>Minorvirus thailandense</taxon>
        <taxon>Minorvirus HRTV27</taxon>
    </lineage>
</organism>
<name>A0AAE9BXP9_9CAUD</name>
<reference evidence="1" key="1">
    <citation type="submission" date="2021-05" db="EMBL/GenBank/DDBJ databases">
        <title>Diversity, taxonomy and evolution of archaeal viruses of the class Caudoviricetes.</title>
        <authorList>
            <person name="Liu Y."/>
            <person name="Demina T.A."/>
            <person name="Roux S."/>
            <person name="Aiewsakun P."/>
            <person name="Kazlauskas D."/>
            <person name="Simmonds P."/>
            <person name="Prangishvili D."/>
            <person name="Oksanen H.M."/>
            <person name="Krupovic M."/>
        </authorList>
    </citation>
    <scope>NUCLEOTIDE SEQUENCE</scope>
    <source>
        <strain evidence="1">HRTV-27/27</strain>
    </source>
</reference>
<dbReference type="EMBL" id="MZ334522">
    <property type="protein sequence ID" value="UBF22750.1"/>
    <property type="molecule type" value="Genomic_DNA"/>
</dbReference>
<sequence length="59" mass="6944">MELQEWFYCACCDVCFKERWPRYADRTPCLACDCTSICLSDVRYGLGVDEKTICELYDL</sequence>
<accession>A0AAE9BXP9</accession>
<proteinExistence type="predicted"/>
<keyword evidence="2" id="KW-1185">Reference proteome</keyword>
<evidence type="ECO:0000313" key="1">
    <source>
        <dbReference type="EMBL" id="UBF22750.1"/>
    </source>
</evidence>